<dbReference type="InterPro" id="IPR025979">
    <property type="entry name" value="ChrR-like_cupin_dom"/>
</dbReference>
<feature type="domain" description="ChrR-like cupin" evidence="1">
    <location>
        <begin position="9"/>
        <end position="111"/>
    </location>
</feature>
<evidence type="ECO:0000259" key="1">
    <source>
        <dbReference type="Pfam" id="PF12973"/>
    </source>
</evidence>
<comment type="caution">
    <text evidence="2">The sequence shown here is derived from an EMBL/GenBank/DDBJ whole genome shotgun (WGS) entry which is preliminary data.</text>
</comment>
<organism evidence="2 3">
    <name type="scientific">Steroidobacter flavus</name>
    <dbReference type="NCBI Taxonomy" id="1842136"/>
    <lineage>
        <taxon>Bacteria</taxon>
        <taxon>Pseudomonadati</taxon>
        <taxon>Pseudomonadota</taxon>
        <taxon>Gammaproteobacteria</taxon>
        <taxon>Steroidobacterales</taxon>
        <taxon>Steroidobacteraceae</taxon>
        <taxon>Steroidobacter</taxon>
    </lineage>
</organism>
<dbReference type="RefSeq" id="WP_380601790.1">
    <property type="nucleotide sequence ID" value="NZ_JBHSDU010000014.1"/>
</dbReference>
<dbReference type="Gene3D" id="2.60.120.10">
    <property type="entry name" value="Jelly Rolls"/>
    <property type="match status" value="1"/>
</dbReference>
<dbReference type="EMBL" id="JBHSDU010000014">
    <property type="protein sequence ID" value="MFC4312420.1"/>
    <property type="molecule type" value="Genomic_DNA"/>
</dbReference>
<dbReference type="InterPro" id="IPR011051">
    <property type="entry name" value="RmlC_Cupin_sf"/>
</dbReference>
<dbReference type="InterPro" id="IPR014710">
    <property type="entry name" value="RmlC-like_jellyroll"/>
</dbReference>
<dbReference type="SUPFAM" id="SSF51182">
    <property type="entry name" value="RmlC-like cupins"/>
    <property type="match status" value="2"/>
</dbReference>
<reference evidence="3" key="1">
    <citation type="journal article" date="2019" name="Int. J. Syst. Evol. Microbiol.">
        <title>The Global Catalogue of Microorganisms (GCM) 10K type strain sequencing project: providing services to taxonomists for standard genome sequencing and annotation.</title>
        <authorList>
            <consortium name="The Broad Institute Genomics Platform"/>
            <consortium name="The Broad Institute Genome Sequencing Center for Infectious Disease"/>
            <person name="Wu L."/>
            <person name="Ma J."/>
        </authorList>
    </citation>
    <scope>NUCLEOTIDE SEQUENCE [LARGE SCALE GENOMIC DNA]</scope>
    <source>
        <strain evidence="3">CGMCC 1.10759</strain>
    </source>
</reference>
<accession>A0ABV8T043</accession>
<proteinExistence type="predicted"/>
<dbReference type="CDD" id="cd20303">
    <property type="entry name" value="cupin_ChrR_1"/>
    <property type="match status" value="1"/>
</dbReference>
<sequence>MLLNADLAKRTVVHGARLDWVSSPAQGVERRMLFRIGAEKARATSIVRYAPGSRFSRHEHAGGEEFLVLEGVFQDETGDFPAGTYVRNPPGTGHAPGSESGCTIFVKLWQFKQSDRERVVRLPGEGTAASRILFEGSDERVVIEEWQANAQIELLNGPGLELLVLAGACFDGIDTLDRWTWLRLPAGQPLRVRVGSQGAHVWYKIAPLLHEDVCAFDEK</sequence>
<name>A0ABV8T043_9GAMM</name>
<evidence type="ECO:0000313" key="3">
    <source>
        <dbReference type="Proteomes" id="UP001595904"/>
    </source>
</evidence>
<evidence type="ECO:0000313" key="2">
    <source>
        <dbReference type="EMBL" id="MFC4312420.1"/>
    </source>
</evidence>
<dbReference type="Proteomes" id="UP001595904">
    <property type="component" value="Unassembled WGS sequence"/>
</dbReference>
<gene>
    <name evidence="2" type="ORF">ACFPN2_25275</name>
</gene>
<protein>
    <submittedName>
        <fullName evidence="2">Cupin domain-containing protein</fullName>
    </submittedName>
</protein>
<dbReference type="Pfam" id="PF12973">
    <property type="entry name" value="Cupin_7"/>
    <property type="match status" value="1"/>
</dbReference>
<keyword evidence="3" id="KW-1185">Reference proteome</keyword>